<dbReference type="RefSeq" id="XP_018036396.1">
    <property type="nucleotide sequence ID" value="XM_018180196.1"/>
</dbReference>
<dbReference type="GeneID" id="28763682"/>
<evidence type="ECO:0000313" key="2">
    <source>
        <dbReference type="Proteomes" id="UP000077069"/>
    </source>
</evidence>
<sequence length="165" mass="19045">MLTQDNGYHRVCRESGPGTYYRLPPPGVLRFLRRITVVIGPLQSHWDRLHLLTYLKERCKNLQQLTVLLQWDLSLMVGEVDSVSVNDDLHTWLTGFGIHDWKTWSFSFHVQFDFLGHPCYHDEDDWVIDGFDVVPADPAIEEYLDDAIRNKVRCNSAAGCLSIKA</sequence>
<organism evidence="1 2">
    <name type="scientific">Paraphaeosphaeria sporulosa</name>
    <dbReference type="NCBI Taxonomy" id="1460663"/>
    <lineage>
        <taxon>Eukaryota</taxon>
        <taxon>Fungi</taxon>
        <taxon>Dikarya</taxon>
        <taxon>Ascomycota</taxon>
        <taxon>Pezizomycotina</taxon>
        <taxon>Dothideomycetes</taxon>
        <taxon>Pleosporomycetidae</taxon>
        <taxon>Pleosporales</taxon>
        <taxon>Massarineae</taxon>
        <taxon>Didymosphaeriaceae</taxon>
        <taxon>Paraphaeosphaeria</taxon>
    </lineage>
</organism>
<dbReference type="EMBL" id="KV441552">
    <property type="protein sequence ID" value="OAG06031.1"/>
    <property type="molecule type" value="Genomic_DNA"/>
</dbReference>
<dbReference type="AlphaFoldDB" id="A0A177CFN0"/>
<dbReference type="Proteomes" id="UP000077069">
    <property type="component" value="Unassembled WGS sequence"/>
</dbReference>
<gene>
    <name evidence="1" type="ORF">CC84DRAFT_1176106</name>
</gene>
<reference evidence="1 2" key="1">
    <citation type="submission" date="2016-05" db="EMBL/GenBank/DDBJ databases">
        <title>Comparative analysis of secretome profiles of manganese(II)-oxidizing ascomycete fungi.</title>
        <authorList>
            <consortium name="DOE Joint Genome Institute"/>
            <person name="Zeiner C.A."/>
            <person name="Purvine S.O."/>
            <person name="Zink E.M."/>
            <person name="Wu S."/>
            <person name="Pasa-Tolic L."/>
            <person name="Chaput D.L."/>
            <person name="Haridas S."/>
            <person name="Grigoriev I.V."/>
            <person name="Santelli C.M."/>
            <person name="Hansel C.M."/>
        </authorList>
    </citation>
    <scope>NUCLEOTIDE SEQUENCE [LARGE SCALE GENOMIC DNA]</scope>
    <source>
        <strain evidence="1 2">AP3s5-JAC2a</strain>
    </source>
</reference>
<name>A0A177CFN0_9PLEO</name>
<dbReference type="InParanoid" id="A0A177CFN0"/>
<protein>
    <submittedName>
        <fullName evidence="1">Uncharacterized protein</fullName>
    </submittedName>
</protein>
<keyword evidence="2" id="KW-1185">Reference proteome</keyword>
<accession>A0A177CFN0</accession>
<proteinExistence type="predicted"/>
<evidence type="ECO:0000313" key="1">
    <source>
        <dbReference type="EMBL" id="OAG06031.1"/>
    </source>
</evidence>